<reference evidence="2" key="2">
    <citation type="submission" date="2023-06" db="EMBL/GenBank/DDBJ databases">
        <authorList>
            <consortium name="Lawrence Berkeley National Laboratory"/>
            <person name="Haridas S."/>
            <person name="Hensen N."/>
            <person name="Bonometti L."/>
            <person name="Westerberg I."/>
            <person name="Brannstrom I.O."/>
            <person name="Guillou S."/>
            <person name="Cros-Aarteil S."/>
            <person name="Calhoun S."/>
            <person name="Kuo A."/>
            <person name="Mondo S."/>
            <person name="Pangilinan J."/>
            <person name="Riley R."/>
            <person name="Labutti K."/>
            <person name="Andreopoulos B."/>
            <person name="Lipzen A."/>
            <person name="Chen C."/>
            <person name="Yanf M."/>
            <person name="Daum C."/>
            <person name="Ng V."/>
            <person name="Clum A."/>
            <person name="Steindorff A."/>
            <person name="Ohm R."/>
            <person name="Martin F."/>
            <person name="Silar P."/>
            <person name="Natvig D."/>
            <person name="Lalanne C."/>
            <person name="Gautier V."/>
            <person name="Ament-Velasquez S.L."/>
            <person name="Kruys A."/>
            <person name="Hutchinson M.I."/>
            <person name="Powell A.J."/>
            <person name="Barry K."/>
            <person name="Miller A.N."/>
            <person name="Grigoriev I.V."/>
            <person name="Debuchy R."/>
            <person name="Gladieux P."/>
            <person name="Thoren M.H."/>
            <person name="Johannesson H."/>
        </authorList>
    </citation>
    <scope>NUCLEOTIDE SEQUENCE</scope>
    <source>
        <strain evidence="2">CBS 118394</strain>
    </source>
</reference>
<organism evidence="2 3">
    <name type="scientific">Apodospora peruviana</name>
    <dbReference type="NCBI Taxonomy" id="516989"/>
    <lineage>
        <taxon>Eukaryota</taxon>
        <taxon>Fungi</taxon>
        <taxon>Dikarya</taxon>
        <taxon>Ascomycota</taxon>
        <taxon>Pezizomycotina</taxon>
        <taxon>Sordariomycetes</taxon>
        <taxon>Sordariomycetidae</taxon>
        <taxon>Sordariales</taxon>
        <taxon>Lasiosphaeriaceae</taxon>
        <taxon>Apodospora</taxon>
    </lineage>
</organism>
<feature type="compositionally biased region" description="Polar residues" evidence="1">
    <location>
        <begin position="1"/>
        <end position="19"/>
    </location>
</feature>
<evidence type="ECO:0000256" key="1">
    <source>
        <dbReference type="SAM" id="MobiDB-lite"/>
    </source>
</evidence>
<sequence length="561" mass="61743">MERARASSSGSRPLDSSHSPGRRVIVMMDNSTNLALVEDGPSDPRRARTEDSAVELRSTDPGTCSVPLSTAHGRPGTPESRCIDDRGKARGPQVRIVEAPIQERRGSAFPFSKLGSSGRRTTSRCVSLDQSAGQDADDDFCLAEWLRAFQLACAAEASTDAGRMAGGAIPYLKYGIRMMHAYKPISALYGIFHTVLVIPACRWVPDRYYSLVVGRVEPRVPRARFRLSKLRAAAVTRRSLWLSLPQSTTQSRGRTTLHNDRSPAKATHQRQPRSFAKSMYSICMMDSPLLLTPRPQVWRCEAGPDFGVWPFNHRLAYQIIALDISALRGQHSAHDSINILVVLHHIGWHGRNLLRYLLSAAAGTQYATFGYGLAVAARFCARFSRGTWSQPAGLLFPTGVWLPADLSQPSQGCFSSSPSSSAQVVTQKAFAHWYRTATYTPTSPRDISFGRHHAACLLEVLSQPCPALPCTALSETNLPDSRPYRAENVSSFQARLAACVSLNGRRRWDNKRCDRPACPPSRPTRTGVETDQAGPSPGQEQARQEVEWPSLTQPGRDHIAT</sequence>
<evidence type="ECO:0000313" key="3">
    <source>
        <dbReference type="Proteomes" id="UP001283341"/>
    </source>
</evidence>
<gene>
    <name evidence="2" type="ORF">B0H66DRAFT_595238</name>
</gene>
<feature type="region of interest" description="Disordered" evidence="1">
    <location>
        <begin position="248"/>
        <end position="271"/>
    </location>
</feature>
<feature type="region of interest" description="Disordered" evidence="1">
    <location>
        <begin position="1"/>
        <end position="89"/>
    </location>
</feature>
<dbReference type="EMBL" id="JAUEDM010000008">
    <property type="protein sequence ID" value="KAK3312703.1"/>
    <property type="molecule type" value="Genomic_DNA"/>
</dbReference>
<feature type="region of interest" description="Disordered" evidence="1">
    <location>
        <begin position="510"/>
        <end position="561"/>
    </location>
</feature>
<proteinExistence type="predicted"/>
<name>A0AAE0HTM5_9PEZI</name>
<dbReference type="Proteomes" id="UP001283341">
    <property type="component" value="Unassembled WGS sequence"/>
</dbReference>
<comment type="caution">
    <text evidence="2">The sequence shown here is derived from an EMBL/GenBank/DDBJ whole genome shotgun (WGS) entry which is preliminary data.</text>
</comment>
<protein>
    <submittedName>
        <fullName evidence="2">Uncharacterized protein</fullName>
    </submittedName>
</protein>
<accession>A0AAE0HTM5</accession>
<feature type="compositionally biased region" description="Basic and acidic residues" evidence="1">
    <location>
        <begin position="42"/>
        <end position="51"/>
    </location>
</feature>
<evidence type="ECO:0000313" key="2">
    <source>
        <dbReference type="EMBL" id="KAK3312703.1"/>
    </source>
</evidence>
<dbReference type="AlphaFoldDB" id="A0AAE0HTM5"/>
<reference evidence="2" key="1">
    <citation type="journal article" date="2023" name="Mol. Phylogenet. Evol.">
        <title>Genome-scale phylogeny and comparative genomics of the fungal order Sordariales.</title>
        <authorList>
            <person name="Hensen N."/>
            <person name="Bonometti L."/>
            <person name="Westerberg I."/>
            <person name="Brannstrom I.O."/>
            <person name="Guillou S."/>
            <person name="Cros-Aarteil S."/>
            <person name="Calhoun S."/>
            <person name="Haridas S."/>
            <person name="Kuo A."/>
            <person name="Mondo S."/>
            <person name="Pangilinan J."/>
            <person name="Riley R."/>
            <person name="LaButti K."/>
            <person name="Andreopoulos B."/>
            <person name="Lipzen A."/>
            <person name="Chen C."/>
            <person name="Yan M."/>
            <person name="Daum C."/>
            <person name="Ng V."/>
            <person name="Clum A."/>
            <person name="Steindorff A."/>
            <person name="Ohm R.A."/>
            <person name="Martin F."/>
            <person name="Silar P."/>
            <person name="Natvig D.O."/>
            <person name="Lalanne C."/>
            <person name="Gautier V."/>
            <person name="Ament-Velasquez S.L."/>
            <person name="Kruys A."/>
            <person name="Hutchinson M.I."/>
            <person name="Powell A.J."/>
            <person name="Barry K."/>
            <person name="Miller A.N."/>
            <person name="Grigoriev I.V."/>
            <person name="Debuchy R."/>
            <person name="Gladieux P."/>
            <person name="Hiltunen Thoren M."/>
            <person name="Johannesson H."/>
        </authorList>
    </citation>
    <scope>NUCLEOTIDE SEQUENCE</scope>
    <source>
        <strain evidence="2">CBS 118394</strain>
    </source>
</reference>
<keyword evidence="3" id="KW-1185">Reference proteome</keyword>